<evidence type="ECO:0000313" key="3">
    <source>
        <dbReference type="Proteomes" id="UP000494256"/>
    </source>
</evidence>
<dbReference type="GO" id="GO:0045505">
    <property type="term" value="F:dynein intermediate chain binding"/>
    <property type="evidence" value="ECO:0007669"/>
    <property type="project" value="TreeGrafter"/>
</dbReference>
<evidence type="ECO:0000313" key="2">
    <source>
        <dbReference type="EMBL" id="CAB3241969.1"/>
    </source>
</evidence>
<evidence type="ECO:0000256" key="1">
    <source>
        <dbReference type="ARBA" id="ARBA00005361"/>
    </source>
</evidence>
<dbReference type="InterPro" id="IPR005334">
    <property type="entry name" value="Tctex-1-like"/>
</dbReference>
<dbReference type="Pfam" id="PF03645">
    <property type="entry name" value="Tctex-1"/>
    <property type="match status" value="1"/>
</dbReference>
<protein>
    <submittedName>
        <fullName evidence="2">Uncharacterized protein</fullName>
    </submittedName>
</protein>
<dbReference type="PANTHER" id="PTHR21255">
    <property type="entry name" value="T-COMPLEX-ASSOCIATED-TESTIS-EXPRESSED 1/ DYNEIN LIGHT CHAIN"/>
    <property type="match status" value="1"/>
</dbReference>
<comment type="caution">
    <text evidence="2">The sequence shown here is derived from an EMBL/GenBank/DDBJ whole genome shotgun (WGS) entry which is preliminary data.</text>
</comment>
<accession>A0A8S1A9A1</accession>
<dbReference type="EMBL" id="CADEBD010000312">
    <property type="protein sequence ID" value="CAB3241969.1"/>
    <property type="molecule type" value="Genomic_DNA"/>
</dbReference>
<dbReference type="InterPro" id="IPR038586">
    <property type="entry name" value="Tctex-1-like_sf"/>
</dbReference>
<dbReference type="Proteomes" id="UP000494256">
    <property type="component" value="Unassembled WGS sequence"/>
</dbReference>
<reference evidence="2 3" key="1">
    <citation type="submission" date="2020-04" db="EMBL/GenBank/DDBJ databases">
        <authorList>
            <person name="Wallbank WR R."/>
            <person name="Pardo Diaz C."/>
            <person name="Kozak K."/>
            <person name="Martin S."/>
            <person name="Jiggins C."/>
            <person name="Moest M."/>
            <person name="Warren A I."/>
            <person name="Byers J.R.P. K."/>
            <person name="Montejo-Kovacevich G."/>
            <person name="Yen C E."/>
        </authorList>
    </citation>
    <scope>NUCLEOTIDE SEQUENCE [LARGE SCALE GENOMIC DNA]</scope>
</reference>
<dbReference type="OrthoDB" id="7373810at2759"/>
<dbReference type="GO" id="GO:0007018">
    <property type="term" value="P:microtubule-based movement"/>
    <property type="evidence" value="ECO:0007669"/>
    <property type="project" value="TreeGrafter"/>
</dbReference>
<dbReference type="GO" id="GO:0005737">
    <property type="term" value="C:cytoplasm"/>
    <property type="evidence" value="ECO:0007669"/>
    <property type="project" value="TreeGrafter"/>
</dbReference>
<sequence>MSDPKKSRVSMMLSGQLENISSTMTASNKKSTSRVRMRRQSFGFSGVGGIGRVAERSSMFAPEFKRPALIYLNTYQLEPLVKFHSPSVKKAAERILDELFGDHKYSQHESPKTALRISGELMKAVKAMGFNRYRIISVVTIAQKRAQSYNNAISFLWDHERDNYINTSRETPTAFVQVTLFVVYLD</sequence>
<dbReference type="PANTHER" id="PTHR21255:SF65">
    <property type="entry name" value="TCTEX1 DOMAIN-CONTAINING PROTEIN 2"/>
    <property type="match status" value="1"/>
</dbReference>
<gene>
    <name evidence="2" type="ORF">APLA_LOCUS9686</name>
</gene>
<name>A0A8S1A9A1_ARCPL</name>
<dbReference type="AlphaFoldDB" id="A0A8S1A9A1"/>
<proteinExistence type="inferred from homology"/>
<dbReference type="GO" id="GO:0005868">
    <property type="term" value="C:cytoplasmic dynein complex"/>
    <property type="evidence" value="ECO:0007669"/>
    <property type="project" value="TreeGrafter"/>
</dbReference>
<organism evidence="2 3">
    <name type="scientific">Arctia plantaginis</name>
    <name type="common">Wood tiger moth</name>
    <name type="synonym">Phalaena plantaginis</name>
    <dbReference type="NCBI Taxonomy" id="874455"/>
    <lineage>
        <taxon>Eukaryota</taxon>
        <taxon>Metazoa</taxon>
        <taxon>Ecdysozoa</taxon>
        <taxon>Arthropoda</taxon>
        <taxon>Hexapoda</taxon>
        <taxon>Insecta</taxon>
        <taxon>Pterygota</taxon>
        <taxon>Neoptera</taxon>
        <taxon>Endopterygota</taxon>
        <taxon>Lepidoptera</taxon>
        <taxon>Glossata</taxon>
        <taxon>Ditrysia</taxon>
        <taxon>Noctuoidea</taxon>
        <taxon>Erebidae</taxon>
        <taxon>Arctiinae</taxon>
        <taxon>Arctia</taxon>
    </lineage>
</organism>
<dbReference type="Gene3D" id="3.30.1140.40">
    <property type="entry name" value="Tctex-1"/>
    <property type="match status" value="1"/>
</dbReference>
<comment type="similarity">
    <text evidence="1">Belongs to the dynein light chain Tctex-type family.</text>
</comment>